<evidence type="ECO:0000313" key="2">
    <source>
        <dbReference type="EMBL" id="MCF7566778.1"/>
    </source>
</evidence>
<dbReference type="Proteomes" id="UP001199795">
    <property type="component" value="Unassembled WGS sequence"/>
</dbReference>
<dbReference type="EMBL" id="JAKKDU010000001">
    <property type="protein sequence ID" value="MCF7566778.1"/>
    <property type="molecule type" value="Genomic_DNA"/>
</dbReference>
<reference evidence="2" key="1">
    <citation type="submission" date="2022-01" db="EMBL/GenBank/DDBJ databases">
        <title>Draft genome sequence of Sabulilitoribacter arenilitoris KCTC 52401.</title>
        <authorList>
            <person name="Oh J.-S."/>
        </authorList>
    </citation>
    <scope>NUCLEOTIDE SEQUENCE</scope>
    <source>
        <strain evidence="2">HMF6543</strain>
    </source>
</reference>
<protein>
    <submittedName>
        <fullName evidence="2">Glycosyltransferase</fullName>
        <ecNumber evidence="2">2.4.-.-</ecNumber>
    </submittedName>
</protein>
<dbReference type="InterPro" id="IPR050194">
    <property type="entry name" value="Glycosyltransferase_grp1"/>
</dbReference>
<dbReference type="InterPro" id="IPR001296">
    <property type="entry name" value="Glyco_trans_1"/>
</dbReference>
<keyword evidence="2" id="KW-0328">Glycosyltransferase</keyword>
<feature type="domain" description="Glycosyl transferase family 1" evidence="1">
    <location>
        <begin position="199"/>
        <end position="355"/>
    </location>
</feature>
<dbReference type="Gene3D" id="3.40.50.2000">
    <property type="entry name" value="Glycogen Phosphorylase B"/>
    <property type="match status" value="2"/>
</dbReference>
<dbReference type="GO" id="GO:0016757">
    <property type="term" value="F:glycosyltransferase activity"/>
    <property type="evidence" value="ECO:0007669"/>
    <property type="project" value="UniProtKB-KW"/>
</dbReference>
<evidence type="ECO:0000313" key="3">
    <source>
        <dbReference type="Proteomes" id="UP001199795"/>
    </source>
</evidence>
<gene>
    <name evidence="2" type="ORF">L3X37_00145</name>
</gene>
<dbReference type="SUPFAM" id="SSF53756">
    <property type="entry name" value="UDP-Glycosyltransferase/glycogen phosphorylase"/>
    <property type="match status" value="1"/>
</dbReference>
<dbReference type="PANTHER" id="PTHR45947:SF3">
    <property type="entry name" value="SULFOQUINOVOSYL TRANSFERASE SQD2"/>
    <property type="match status" value="1"/>
</dbReference>
<sequence>MKKALIHDWYTVYGGAERCVESFNNIWDDFDHFSLIDNLSQKHRDIILKGKPTKNTFIQKLPFGKTKYRSYLPLFPLAIEELDLTGYDLVISSSSSVAKGVLTRPNQLHISYVYSPVRYAWDLYSQYIKEAKLDKGIKGFFARYFLFKLRLWDYSTANRPDYYIAISNYVAKRIKKIYNKESIVIYPPVDTDSFTLTTNTSDYYITCSRMVPYKKIDLIVEAFSKTNKKLIVVGDGPDYKKIKKLAASNVDLKGYVEKEEMQKLIKQARAFIFAAEEDFGIAPIEAQACGVPVIAYGKGGALETINGTFPSENMISETETGIFFDNQNVHSLIEALSYFEKNESLFNKEIIRKNAEQFSIKRFENEFKETVERLYNNWKEKE</sequence>
<dbReference type="Pfam" id="PF00534">
    <property type="entry name" value="Glycos_transf_1"/>
    <property type="match status" value="1"/>
</dbReference>
<evidence type="ECO:0000259" key="1">
    <source>
        <dbReference type="Pfam" id="PF00534"/>
    </source>
</evidence>
<organism evidence="2 3">
    <name type="scientific">Wocania arenilitoris</name>
    <dbReference type="NCBI Taxonomy" id="2044858"/>
    <lineage>
        <taxon>Bacteria</taxon>
        <taxon>Pseudomonadati</taxon>
        <taxon>Bacteroidota</taxon>
        <taxon>Flavobacteriia</taxon>
        <taxon>Flavobacteriales</taxon>
        <taxon>Flavobacteriaceae</taxon>
        <taxon>Wocania</taxon>
    </lineage>
</organism>
<dbReference type="RefSeq" id="WP_237238108.1">
    <property type="nucleotide sequence ID" value="NZ_JAKKDU010000001.1"/>
</dbReference>
<name>A0AAE3EKP6_9FLAO</name>
<dbReference type="PANTHER" id="PTHR45947">
    <property type="entry name" value="SULFOQUINOVOSYL TRANSFERASE SQD2"/>
    <property type="match status" value="1"/>
</dbReference>
<proteinExistence type="predicted"/>
<dbReference type="EC" id="2.4.-.-" evidence="2"/>
<accession>A0AAE3EKP6</accession>
<comment type="caution">
    <text evidence="2">The sequence shown here is derived from an EMBL/GenBank/DDBJ whole genome shotgun (WGS) entry which is preliminary data.</text>
</comment>
<dbReference type="AlphaFoldDB" id="A0AAE3EKP6"/>
<keyword evidence="3" id="KW-1185">Reference proteome</keyword>
<keyword evidence="2" id="KW-0808">Transferase</keyword>